<proteinExistence type="predicted"/>
<dbReference type="AlphaFoldDB" id="A0A6T8IKY0"/>
<evidence type="ECO:0000259" key="2">
    <source>
        <dbReference type="Pfam" id="PF08123"/>
    </source>
</evidence>
<evidence type="ECO:0000256" key="1">
    <source>
        <dbReference type="SAM" id="MobiDB-lite"/>
    </source>
</evidence>
<protein>
    <recommendedName>
        <fullName evidence="2">DOT1 domain-containing protein</fullName>
    </recommendedName>
</protein>
<feature type="domain" description="DOT1" evidence="2">
    <location>
        <begin position="59"/>
        <end position="206"/>
    </location>
</feature>
<organism evidence="3">
    <name type="scientific">Hemiselmis andersenii</name>
    <name type="common">Cryptophyte alga</name>
    <dbReference type="NCBI Taxonomy" id="464988"/>
    <lineage>
        <taxon>Eukaryota</taxon>
        <taxon>Cryptophyceae</taxon>
        <taxon>Cryptomonadales</taxon>
        <taxon>Hemiselmidaceae</taxon>
        <taxon>Hemiselmis</taxon>
    </lineage>
</organism>
<dbReference type="InterPro" id="IPR025789">
    <property type="entry name" value="DOT1_dom"/>
</dbReference>
<accession>A0A6T8IKY0</accession>
<gene>
    <name evidence="3" type="ORF">HAND1043_LOCUS5609</name>
</gene>
<dbReference type="InterPro" id="IPR029063">
    <property type="entry name" value="SAM-dependent_MTases_sf"/>
</dbReference>
<dbReference type="GO" id="GO:0031151">
    <property type="term" value="F:histone H3K79 methyltransferase activity"/>
    <property type="evidence" value="ECO:0007669"/>
    <property type="project" value="InterPro"/>
</dbReference>
<dbReference type="Gene3D" id="3.40.50.150">
    <property type="entry name" value="Vaccinia Virus protein VP39"/>
    <property type="match status" value="1"/>
</dbReference>
<reference evidence="3" key="1">
    <citation type="submission" date="2021-01" db="EMBL/GenBank/DDBJ databases">
        <authorList>
            <person name="Corre E."/>
            <person name="Pelletier E."/>
            <person name="Niang G."/>
            <person name="Scheremetjew M."/>
            <person name="Finn R."/>
            <person name="Kale V."/>
            <person name="Holt S."/>
            <person name="Cochrane G."/>
            <person name="Meng A."/>
            <person name="Brown T."/>
            <person name="Cohen L."/>
        </authorList>
    </citation>
    <scope>NUCLEOTIDE SEQUENCE</scope>
    <source>
        <strain evidence="3">CCMP441</strain>
    </source>
</reference>
<dbReference type="EMBL" id="HBFK01009299">
    <property type="protein sequence ID" value="CAD8739117.1"/>
    <property type="molecule type" value="Transcribed_RNA"/>
</dbReference>
<feature type="region of interest" description="Disordered" evidence="1">
    <location>
        <begin position="16"/>
        <end position="40"/>
    </location>
</feature>
<dbReference type="SUPFAM" id="SSF53335">
    <property type="entry name" value="S-adenosyl-L-methionine-dependent methyltransferases"/>
    <property type="match status" value="1"/>
</dbReference>
<sequence>MPFGKAMAALSVNDTPAAGAAPPEPVQAPAKPEAAPGEQASGWSWGALAAIEGVSEKINNNIYGEVTSDGCALMFKNLPSTARLEADSVIYDIGSGYGKFSIWCGTVAKKKSIGIEYNKDRAGHAEKALKMCFERGHLEPEDKERIELREGDAFIDGAFTDATHIYMCNVGMDEDIHQKLLAQIPKCKNFRVLMTITSLHDGERAVPADDLANAGLTFVGKTSTPTTWDPEGSVTSTHFYLSKLGAETREIDPLKLKLVDAERFAKLVNDVFDEIMSAIPGDKI</sequence>
<evidence type="ECO:0000313" key="3">
    <source>
        <dbReference type="EMBL" id="CAD8739117.1"/>
    </source>
</evidence>
<name>A0A6T8IKY0_HEMAN</name>
<dbReference type="Pfam" id="PF08123">
    <property type="entry name" value="DOT1"/>
    <property type="match status" value="1"/>
</dbReference>